<evidence type="ECO:0000313" key="1">
    <source>
        <dbReference type="EMBL" id="OMJ16043.1"/>
    </source>
</evidence>
<feature type="non-terminal residue" evidence="1">
    <location>
        <position position="16"/>
    </location>
</feature>
<dbReference type="AlphaFoldDB" id="A0A1R1XN34"/>
<organism evidence="1 2">
    <name type="scientific">Smittium culicis</name>
    <dbReference type="NCBI Taxonomy" id="133412"/>
    <lineage>
        <taxon>Eukaryota</taxon>
        <taxon>Fungi</taxon>
        <taxon>Fungi incertae sedis</taxon>
        <taxon>Zoopagomycota</taxon>
        <taxon>Kickxellomycotina</taxon>
        <taxon>Harpellomycetes</taxon>
        <taxon>Harpellales</taxon>
        <taxon>Legeriomycetaceae</taxon>
        <taxon>Smittium</taxon>
    </lineage>
</organism>
<protein>
    <submittedName>
        <fullName evidence="1">Uncharacterized protein</fullName>
    </submittedName>
</protein>
<keyword evidence="2" id="KW-1185">Reference proteome</keyword>
<sequence length="16" mass="2003">MAKLEMAKRYNQRHRA</sequence>
<reference evidence="2" key="1">
    <citation type="submission" date="2017-01" db="EMBL/GenBank/DDBJ databases">
        <authorList>
            <person name="Wang Y."/>
            <person name="White M."/>
            <person name="Kvist S."/>
            <person name="Moncalvo J.-M."/>
        </authorList>
    </citation>
    <scope>NUCLEOTIDE SEQUENCE [LARGE SCALE GENOMIC DNA]</scope>
    <source>
        <strain evidence="2">ID-206-W2</strain>
    </source>
</reference>
<dbReference type="EMBL" id="LSSM01004031">
    <property type="protein sequence ID" value="OMJ16043.1"/>
    <property type="molecule type" value="Genomic_DNA"/>
</dbReference>
<proteinExistence type="predicted"/>
<accession>A0A1R1XN34</accession>
<gene>
    <name evidence="1" type="ORF">AYI69_g7984</name>
</gene>
<name>A0A1R1XN34_9FUNG</name>
<comment type="caution">
    <text evidence="1">The sequence shown here is derived from an EMBL/GenBank/DDBJ whole genome shotgun (WGS) entry which is preliminary data.</text>
</comment>
<evidence type="ECO:0000313" key="2">
    <source>
        <dbReference type="Proteomes" id="UP000187429"/>
    </source>
</evidence>
<dbReference type="Proteomes" id="UP000187429">
    <property type="component" value="Unassembled WGS sequence"/>
</dbReference>